<protein>
    <submittedName>
        <fullName evidence="1">Uncharacterized protein</fullName>
    </submittedName>
</protein>
<keyword evidence="2" id="KW-1185">Reference proteome</keyword>
<dbReference type="EMBL" id="MZ334522">
    <property type="protein sequence ID" value="UBF22731.1"/>
    <property type="molecule type" value="Genomic_DNA"/>
</dbReference>
<name>A0AAE8XZV6_9CAUD</name>
<evidence type="ECO:0000313" key="2">
    <source>
        <dbReference type="Proteomes" id="UP000827260"/>
    </source>
</evidence>
<evidence type="ECO:0000313" key="1">
    <source>
        <dbReference type="EMBL" id="UBF22731.1"/>
    </source>
</evidence>
<sequence length="40" mass="4438">MAAMPFIGPDGATTVGDWWKCCRRPVLRENRPTNACCLSI</sequence>
<dbReference type="Proteomes" id="UP000827260">
    <property type="component" value="Segment"/>
</dbReference>
<organism evidence="1 2">
    <name type="scientific">Halorubrum tailed virus 27</name>
    <dbReference type="NCBI Taxonomy" id="2878008"/>
    <lineage>
        <taxon>Viruses</taxon>
        <taxon>Duplodnaviria</taxon>
        <taxon>Heunggongvirae</taxon>
        <taxon>Uroviricota</taxon>
        <taxon>Caudoviricetes</taxon>
        <taxon>Thumleimavirales</taxon>
        <taxon>Hafunaviridae</taxon>
        <taxon>Minorvirus</taxon>
        <taxon>Minorvirus thailandense</taxon>
        <taxon>Minorvirus HRTV27</taxon>
    </lineage>
</organism>
<proteinExistence type="predicted"/>
<accession>A0AAE8XZV6</accession>
<gene>
    <name evidence="1" type="ORF">HRTV-27_gp38</name>
</gene>
<reference evidence="1" key="1">
    <citation type="submission" date="2021-05" db="EMBL/GenBank/DDBJ databases">
        <title>Diversity, taxonomy and evolution of archaeal viruses of the class Caudoviricetes.</title>
        <authorList>
            <person name="Liu Y."/>
            <person name="Demina T.A."/>
            <person name="Roux S."/>
            <person name="Aiewsakun P."/>
            <person name="Kazlauskas D."/>
            <person name="Simmonds P."/>
            <person name="Prangishvili D."/>
            <person name="Oksanen H.M."/>
            <person name="Krupovic M."/>
        </authorList>
    </citation>
    <scope>NUCLEOTIDE SEQUENCE</scope>
    <source>
        <strain evidence="1">HRTV-27/27</strain>
    </source>
</reference>